<feature type="domain" description="Peptide methionine sulphoxide reductase MsrA" evidence="5">
    <location>
        <begin position="87"/>
        <end position="244"/>
    </location>
</feature>
<protein>
    <recommendedName>
        <fullName evidence="4">Peptide methionine sulfoxide reductase MsrA</fullName>
        <shortName evidence="4">Protein-methionine-S-oxide reductase</shortName>
        <ecNumber evidence="4">1.8.4.11</ecNumber>
    </recommendedName>
    <alternativeName>
        <fullName evidence="4">Peptide-methionine (S)-S-oxide reductase</fullName>
        <shortName evidence="4">Peptide Met(O) reductase</shortName>
    </alternativeName>
</protein>
<dbReference type="Gene3D" id="3.30.1060.10">
    <property type="entry name" value="Peptide methionine sulphoxide reductase MsrA"/>
    <property type="match status" value="1"/>
</dbReference>
<dbReference type="InterPro" id="IPR036509">
    <property type="entry name" value="Met_Sox_Rdtase_MsrA_sf"/>
</dbReference>
<evidence type="ECO:0000256" key="1">
    <source>
        <dbReference type="ARBA" id="ARBA00023002"/>
    </source>
</evidence>
<keyword evidence="7" id="KW-1185">Reference proteome</keyword>
<accession>A0ABN0ADY2</accession>
<keyword evidence="1 4" id="KW-0560">Oxidoreductase</keyword>
<dbReference type="Proteomes" id="UP000006015">
    <property type="component" value="Unassembled WGS sequence"/>
</dbReference>
<dbReference type="InterPro" id="IPR002569">
    <property type="entry name" value="Met_Sox_Rdtase_MsrA_dom"/>
</dbReference>
<dbReference type="PANTHER" id="PTHR42799">
    <property type="entry name" value="MITOCHONDRIAL PEPTIDE METHIONINE SULFOXIDE REDUCTASE"/>
    <property type="match status" value="1"/>
</dbReference>
<sequence>MSKDYFGNDIVTEYCELAGRGIFCPWCKLSKNRKETISMSFLFAPAPQLVAKEDALPGRSEPILDPQPHAVLGTPITGPWKEGQRSLIVGLGCFWGHEKMYWETDGVESTSVGYAGGTTPNPTYFEVCRGQTNHAEVVEITYDPEKISLRELVVMALEAHDPTQGFRQGNDVGTQYRSAFYPRTQEELELIQELVDSYDKKLAENGFGAMTTEVKLLSDTDSGEYYLAEDEHQQYLYKVPNGYCPHHSTGVKCD</sequence>
<evidence type="ECO:0000313" key="7">
    <source>
        <dbReference type="Proteomes" id="UP000006015"/>
    </source>
</evidence>
<evidence type="ECO:0000259" key="5">
    <source>
        <dbReference type="Pfam" id="PF01625"/>
    </source>
</evidence>
<comment type="function">
    <text evidence="4">Has an important function as a repair enzyme for proteins that have been inactivated by oxidation. Catalyzes the reversible oxidation-reduction of methionine sulfoxide in proteins to methionine.</text>
</comment>
<dbReference type="NCBIfam" id="TIGR00401">
    <property type="entry name" value="msrA"/>
    <property type="match status" value="1"/>
</dbReference>
<dbReference type="Pfam" id="PF01625">
    <property type="entry name" value="PMSR"/>
    <property type="match status" value="1"/>
</dbReference>
<dbReference type="SUPFAM" id="SSF55068">
    <property type="entry name" value="Peptide methionine sulfoxide reductase"/>
    <property type="match status" value="1"/>
</dbReference>
<evidence type="ECO:0000256" key="4">
    <source>
        <dbReference type="HAMAP-Rule" id="MF_01401"/>
    </source>
</evidence>
<organism evidence="6 7">
    <name type="scientific">Corynebacterium ammoniagenes DSM 20306</name>
    <dbReference type="NCBI Taxonomy" id="649754"/>
    <lineage>
        <taxon>Bacteria</taxon>
        <taxon>Bacillati</taxon>
        <taxon>Actinomycetota</taxon>
        <taxon>Actinomycetes</taxon>
        <taxon>Mycobacteriales</taxon>
        <taxon>Corynebacteriaceae</taxon>
        <taxon>Corynebacterium</taxon>
    </lineage>
</organism>
<dbReference type="HAMAP" id="MF_01401">
    <property type="entry name" value="MsrA"/>
    <property type="match status" value="1"/>
</dbReference>
<dbReference type="EMBL" id="ADNS01000016">
    <property type="protein sequence ID" value="EFG81022.1"/>
    <property type="molecule type" value="Genomic_DNA"/>
</dbReference>
<evidence type="ECO:0000313" key="6">
    <source>
        <dbReference type="EMBL" id="EFG81022.1"/>
    </source>
</evidence>
<comment type="catalytic activity">
    <reaction evidence="2 4">
        <text>L-methionyl-[protein] + [thioredoxin]-disulfide + H2O = L-methionyl-(S)-S-oxide-[protein] + [thioredoxin]-dithiol</text>
        <dbReference type="Rhea" id="RHEA:14217"/>
        <dbReference type="Rhea" id="RHEA-COMP:10698"/>
        <dbReference type="Rhea" id="RHEA-COMP:10700"/>
        <dbReference type="Rhea" id="RHEA-COMP:12313"/>
        <dbReference type="Rhea" id="RHEA-COMP:12315"/>
        <dbReference type="ChEBI" id="CHEBI:15377"/>
        <dbReference type="ChEBI" id="CHEBI:16044"/>
        <dbReference type="ChEBI" id="CHEBI:29950"/>
        <dbReference type="ChEBI" id="CHEBI:44120"/>
        <dbReference type="ChEBI" id="CHEBI:50058"/>
        <dbReference type="EC" id="1.8.4.11"/>
    </reaction>
</comment>
<name>A0ABN0ADY2_CORAM</name>
<dbReference type="PANTHER" id="PTHR42799:SF2">
    <property type="entry name" value="MITOCHONDRIAL PEPTIDE METHIONINE SULFOXIDE REDUCTASE"/>
    <property type="match status" value="1"/>
</dbReference>
<feature type="active site" evidence="4">
    <location>
        <position position="93"/>
    </location>
</feature>
<evidence type="ECO:0000256" key="3">
    <source>
        <dbReference type="ARBA" id="ARBA00048782"/>
    </source>
</evidence>
<comment type="similarity">
    <text evidence="4">Belongs to the MsrA Met sulfoxide reductase family.</text>
</comment>
<dbReference type="InterPro" id="IPR050162">
    <property type="entry name" value="MsrA_MetSO_reductase"/>
</dbReference>
<dbReference type="EC" id="1.8.4.11" evidence="4"/>
<reference evidence="6 7" key="1">
    <citation type="submission" date="2010-04" db="EMBL/GenBank/DDBJ databases">
        <authorList>
            <person name="Weinstock G."/>
            <person name="Sodergren E."/>
            <person name="Clifton S."/>
            <person name="Fulton L."/>
            <person name="Fulton B."/>
            <person name="Courtney L."/>
            <person name="Fronick C."/>
            <person name="Harrison M."/>
            <person name="Strong C."/>
            <person name="Farmer C."/>
            <person name="Delahaunty K."/>
            <person name="Markovic C."/>
            <person name="Hall O."/>
            <person name="Minx P."/>
            <person name="Tomlinson C."/>
            <person name="Mitreva M."/>
            <person name="Hou S."/>
            <person name="Wollam A."/>
            <person name="Pepin K.H."/>
            <person name="Johnson M."/>
            <person name="Bhonagiri V."/>
            <person name="Zhang X."/>
            <person name="Suruliraj S."/>
            <person name="Warren W."/>
            <person name="Chinwalla A."/>
            <person name="Mardis E.R."/>
            <person name="Wilson R.K."/>
        </authorList>
    </citation>
    <scope>NUCLEOTIDE SEQUENCE [LARGE SCALE GENOMIC DNA]</scope>
    <source>
        <strain evidence="6 7">DSM 20306</strain>
    </source>
</reference>
<proteinExistence type="inferred from homology"/>
<evidence type="ECO:0000256" key="2">
    <source>
        <dbReference type="ARBA" id="ARBA00047806"/>
    </source>
</evidence>
<comment type="caution">
    <text evidence="6">The sequence shown here is derived from an EMBL/GenBank/DDBJ whole genome shotgun (WGS) entry which is preliminary data.</text>
</comment>
<gene>
    <name evidence="4 6" type="primary">msrA</name>
    <name evidence="6" type="ORF">HMPREF0281_01769</name>
</gene>
<comment type="catalytic activity">
    <reaction evidence="3 4">
        <text>[thioredoxin]-disulfide + L-methionine + H2O = L-methionine (S)-S-oxide + [thioredoxin]-dithiol</text>
        <dbReference type="Rhea" id="RHEA:19993"/>
        <dbReference type="Rhea" id="RHEA-COMP:10698"/>
        <dbReference type="Rhea" id="RHEA-COMP:10700"/>
        <dbReference type="ChEBI" id="CHEBI:15377"/>
        <dbReference type="ChEBI" id="CHEBI:29950"/>
        <dbReference type="ChEBI" id="CHEBI:50058"/>
        <dbReference type="ChEBI" id="CHEBI:57844"/>
        <dbReference type="ChEBI" id="CHEBI:58772"/>
        <dbReference type="EC" id="1.8.4.11"/>
    </reaction>
</comment>